<feature type="transmembrane region" description="Helical" evidence="8">
    <location>
        <begin position="250"/>
        <end position="268"/>
    </location>
</feature>
<keyword evidence="4" id="KW-1003">Cell membrane</keyword>
<feature type="transmembrane region" description="Helical" evidence="8">
    <location>
        <begin position="83"/>
        <end position="106"/>
    </location>
</feature>
<comment type="similarity">
    <text evidence="2">Belongs to the auxin efflux carrier (TC 2.A.69) family.</text>
</comment>
<feature type="transmembrane region" description="Helical" evidence="8">
    <location>
        <begin position="304"/>
        <end position="324"/>
    </location>
</feature>
<sequence length="330" mass="35633">MPQHFSLLSSEIIYVLEYLLFSIEISLPIAIVIMLGVWFKRLGWINEAFTQAGSSLVFKVTLPCLLFINIIQTDASLASGGPIIGFAAAMSLGWFMVLSLITYWVTKHRDERGVFVQGSFRGNMGILGLAYCLSAFGQEASALASLYLAGITLVYNILAVITLNRWAYQPGDSSNIQSTALNLIKNPLIIAIFIAFAWRSSGVSVPNFVISSGEYLAQLTLPLALLCIGASLSWSGFVSSGRVTLIATSFKLVLIPYSSVLIGYYFGFRGLELGVMYLMMATPTAAASYMMVRAMGGNANMAASIIAFSTVISLITTSIGLVGMKALNWI</sequence>
<proteinExistence type="inferred from homology"/>
<keyword evidence="6 8" id="KW-1133">Transmembrane helix</keyword>
<dbReference type="Pfam" id="PF03547">
    <property type="entry name" value="Mem_trans"/>
    <property type="match status" value="1"/>
</dbReference>
<feature type="transmembrane region" description="Helical" evidence="8">
    <location>
        <begin position="274"/>
        <end position="292"/>
    </location>
</feature>
<keyword evidence="7 8" id="KW-0472">Membrane</keyword>
<feature type="transmembrane region" description="Helical" evidence="8">
    <location>
        <begin position="142"/>
        <end position="168"/>
    </location>
</feature>
<feature type="transmembrane region" description="Helical" evidence="8">
    <location>
        <begin position="219"/>
        <end position="238"/>
    </location>
</feature>
<reference evidence="10" key="1">
    <citation type="journal article" date="2019" name="Int. J. Syst. Evol. Microbiol.">
        <title>The Global Catalogue of Microorganisms (GCM) 10K type strain sequencing project: providing services to taxonomists for standard genome sequencing and annotation.</title>
        <authorList>
            <consortium name="The Broad Institute Genomics Platform"/>
            <consortium name="The Broad Institute Genome Sequencing Center for Infectious Disease"/>
            <person name="Wu L."/>
            <person name="Ma J."/>
        </authorList>
    </citation>
    <scope>NUCLEOTIDE SEQUENCE [LARGE SCALE GENOMIC DNA]</scope>
    <source>
        <strain evidence="10">CECT 8288</strain>
    </source>
</reference>
<organism evidence="9 10">
    <name type="scientific">Reinekea marina</name>
    <dbReference type="NCBI Taxonomy" id="1310421"/>
    <lineage>
        <taxon>Bacteria</taxon>
        <taxon>Pseudomonadati</taxon>
        <taxon>Pseudomonadota</taxon>
        <taxon>Gammaproteobacteria</taxon>
        <taxon>Oceanospirillales</taxon>
        <taxon>Saccharospirillaceae</taxon>
        <taxon>Reinekea</taxon>
    </lineage>
</organism>
<evidence type="ECO:0000256" key="6">
    <source>
        <dbReference type="ARBA" id="ARBA00022989"/>
    </source>
</evidence>
<feature type="transmembrane region" description="Helical" evidence="8">
    <location>
        <begin position="180"/>
        <end position="199"/>
    </location>
</feature>
<dbReference type="Proteomes" id="UP001595710">
    <property type="component" value="Unassembled WGS sequence"/>
</dbReference>
<dbReference type="RefSeq" id="WP_290280667.1">
    <property type="nucleotide sequence ID" value="NZ_JAUFQI010000001.1"/>
</dbReference>
<gene>
    <name evidence="9" type="ORF">ACFOND_08315</name>
</gene>
<evidence type="ECO:0000256" key="2">
    <source>
        <dbReference type="ARBA" id="ARBA00010145"/>
    </source>
</evidence>
<dbReference type="PANTHER" id="PTHR36838:SF4">
    <property type="entry name" value="AUXIN EFFLUX CARRIER FAMILY PROTEIN"/>
    <property type="match status" value="1"/>
</dbReference>
<name>A0ABV7WR29_9GAMM</name>
<evidence type="ECO:0000256" key="4">
    <source>
        <dbReference type="ARBA" id="ARBA00022475"/>
    </source>
</evidence>
<evidence type="ECO:0000256" key="8">
    <source>
        <dbReference type="SAM" id="Phobius"/>
    </source>
</evidence>
<evidence type="ECO:0000313" key="9">
    <source>
        <dbReference type="EMBL" id="MFC3701637.1"/>
    </source>
</evidence>
<accession>A0ABV7WR29</accession>
<evidence type="ECO:0000313" key="10">
    <source>
        <dbReference type="Proteomes" id="UP001595710"/>
    </source>
</evidence>
<evidence type="ECO:0000256" key="5">
    <source>
        <dbReference type="ARBA" id="ARBA00022692"/>
    </source>
</evidence>
<dbReference type="InterPro" id="IPR038770">
    <property type="entry name" value="Na+/solute_symporter_sf"/>
</dbReference>
<evidence type="ECO:0000256" key="3">
    <source>
        <dbReference type="ARBA" id="ARBA00022448"/>
    </source>
</evidence>
<evidence type="ECO:0000256" key="1">
    <source>
        <dbReference type="ARBA" id="ARBA00004651"/>
    </source>
</evidence>
<keyword evidence="5 8" id="KW-0812">Transmembrane</keyword>
<feature type="transmembrane region" description="Helical" evidence="8">
    <location>
        <begin position="118"/>
        <end position="136"/>
    </location>
</feature>
<evidence type="ECO:0000256" key="7">
    <source>
        <dbReference type="ARBA" id="ARBA00023136"/>
    </source>
</evidence>
<feature type="transmembrane region" description="Helical" evidence="8">
    <location>
        <begin position="12"/>
        <end position="39"/>
    </location>
</feature>
<dbReference type="InterPro" id="IPR004776">
    <property type="entry name" value="Mem_transp_PIN-like"/>
</dbReference>
<comment type="caution">
    <text evidence="9">The sequence shown here is derived from an EMBL/GenBank/DDBJ whole genome shotgun (WGS) entry which is preliminary data.</text>
</comment>
<dbReference type="Gene3D" id="1.20.1530.20">
    <property type="match status" value="1"/>
</dbReference>
<feature type="transmembrane region" description="Helical" evidence="8">
    <location>
        <begin position="51"/>
        <end position="71"/>
    </location>
</feature>
<comment type="subcellular location">
    <subcellularLocation>
        <location evidence="1">Cell membrane</location>
        <topology evidence="1">Multi-pass membrane protein</topology>
    </subcellularLocation>
</comment>
<dbReference type="EMBL" id="JBHRYN010000010">
    <property type="protein sequence ID" value="MFC3701637.1"/>
    <property type="molecule type" value="Genomic_DNA"/>
</dbReference>
<keyword evidence="3" id="KW-0813">Transport</keyword>
<keyword evidence="10" id="KW-1185">Reference proteome</keyword>
<dbReference type="PANTHER" id="PTHR36838">
    <property type="entry name" value="AUXIN EFFLUX CARRIER FAMILY PROTEIN"/>
    <property type="match status" value="1"/>
</dbReference>
<protein>
    <submittedName>
        <fullName evidence="9">AEC family transporter</fullName>
    </submittedName>
</protein>